<evidence type="ECO:0000313" key="2">
    <source>
        <dbReference type="Proteomes" id="UP000198727"/>
    </source>
</evidence>
<gene>
    <name evidence="1" type="ORF">SAMN05421810_103690</name>
</gene>
<protein>
    <submittedName>
        <fullName evidence="1">Uncharacterized protein</fullName>
    </submittedName>
</protein>
<dbReference type="RefSeq" id="WP_243859417.1">
    <property type="nucleotide sequence ID" value="NZ_FOWW01000003.1"/>
</dbReference>
<dbReference type="Proteomes" id="UP000198727">
    <property type="component" value="Unassembled WGS sequence"/>
</dbReference>
<proteinExistence type="predicted"/>
<reference evidence="2" key="1">
    <citation type="submission" date="2016-10" db="EMBL/GenBank/DDBJ databases">
        <authorList>
            <person name="Varghese N."/>
            <person name="Submissions S."/>
        </authorList>
    </citation>
    <scope>NUCLEOTIDE SEQUENCE [LARGE SCALE GENOMIC DNA]</scope>
    <source>
        <strain evidence="2">CGMCC 4.5579</strain>
    </source>
</reference>
<dbReference type="AlphaFoldDB" id="A0A1I5TX32"/>
<keyword evidence="2" id="KW-1185">Reference proteome</keyword>
<dbReference type="STRING" id="587909.SAMN05421810_103690"/>
<dbReference type="EMBL" id="FOWW01000003">
    <property type="protein sequence ID" value="SFP87451.1"/>
    <property type="molecule type" value="Genomic_DNA"/>
</dbReference>
<accession>A0A1I5TX32</accession>
<name>A0A1I5TX32_9PSEU</name>
<organism evidence="1 2">
    <name type="scientific">Amycolatopsis arida</name>
    <dbReference type="NCBI Taxonomy" id="587909"/>
    <lineage>
        <taxon>Bacteria</taxon>
        <taxon>Bacillati</taxon>
        <taxon>Actinomycetota</taxon>
        <taxon>Actinomycetes</taxon>
        <taxon>Pseudonocardiales</taxon>
        <taxon>Pseudonocardiaceae</taxon>
        <taxon>Amycolatopsis</taxon>
    </lineage>
</organism>
<evidence type="ECO:0000313" key="1">
    <source>
        <dbReference type="EMBL" id="SFP87451.1"/>
    </source>
</evidence>
<sequence>MLADLFSLMVHLRPAPVVARVATRMPRLRSPIADWLRLEIDVTAFLAGQGAPVVAPSSELPPGPHEADGFAVSFWRYLEPDPDRCRRCGDAARPARRPADLPG</sequence>